<evidence type="ECO:0000256" key="7">
    <source>
        <dbReference type="SAM" id="MobiDB-lite"/>
    </source>
</evidence>
<evidence type="ECO:0000313" key="9">
    <source>
        <dbReference type="Proteomes" id="UP000085678"/>
    </source>
</evidence>
<dbReference type="KEGG" id="lak:106160071"/>
<dbReference type="InterPro" id="IPR052102">
    <property type="entry name" value="Enkurin_domain-protein"/>
</dbReference>
<reference evidence="10 11" key="1">
    <citation type="submission" date="2025-04" db="UniProtKB">
        <authorList>
            <consortium name="RefSeq"/>
        </authorList>
    </citation>
    <scope>IDENTIFICATION</scope>
    <source>
        <tissue evidence="10 11">Gonads</tissue>
    </source>
</reference>
<dbReference type="AlphaFoldDB" id="A0A1S3JI99"/>
<dbReference type="RefSeq" id="XP_013410088.1">
    <property type="nucleotide sequence ID" value="XM_013554634.2"/>
</dbReference>
<evidence type="ECO:0000313" key="10">
    <source>
        <dbReference type="RefSeq" id="XP_013392035.1"/>
    </source>
</evidence>
<dbReference type="PANTHER" id="PTHR21490">
    <property type="entry name" value="ENKURIN-RELATED"/>
    <property type="match status" value="1"/>
</dbReference>
<sequence length="259" mass="30114">MLQEENIYNLIPREEVKPPKPARYTSKFKQMAREERQEGKSGYKTMGQAKVPVPTTDNFLKKHSKEPKLPPREHVFAGEPFTYPDADRRRPPVPHKEDKPLMGLRTTKNFITNNAVGNIMSVPKKPDKNFVDTRGGDKWPLDPSGLEPKFIHKKDFGQTPGYLVKRNKEVIRAQEEYEAYIAEHFRRGAMKQLSEAERQVILAGLKANWEEIHHQYQGLSVVTDTVPKKNRKERMEAEMKQLERDIETIEKHKVIYIAN</sequence>
<dbReference type="PROSITE" id="PS51665">
    <property type="entry name" value="ENKURIN"/>
    <property type="match status" value="1"/>
</dbReference>
<dbReference type="GO" id="GO:0005879">
    <property type="term" value="C:axonemal microtubule"/>
    <property type="evidence" value="ECO:0007669"/>
    <property type="project" value="TreeGrafter"/>
</dbReference>
<organism evidence="9 11">
    <name type="scientific">Lingula anatina</name>
    <name type="common">Brachiopod</name>
    <name type="synonym">Lingula unguis</name>
    <dbReference type="NCBI Taxonomy" id="7574"/>
    <lineage>
        <taxon>Eukaryota</taxon>
        <taxon>Metazoa</taxon>
        <taxon>Spiralia</taxon>
        <taxon>Lophotrochozoa</taxon>
        <taxon>Brachiopoda</taxon>
        <taxon>Linguliformea</taxon>
        <taxon>Lingulata</taxon>
        <taxon>Lingulida</taxon>
        <taxon>Linguloidea</taxon>
        <taxon>Lingulidae</taxon>
        <taxon>Lingula</taxon>
    </lineage>
</organism>
<feature type="domain" description="Enkurin" evidence="8">
    <location>
        <begin position="165"/>
        <end position="257"/>
    </location>
</feature>
<evidence type="ECO:0000256" key="4">
    <source>
        <dbReference type="ARBA" id="ARBA00023212"/>
    </source>
</evidence>
<gene>
    <name evidence="11" type="primary">LOC106173491</name>
    <name evidence="10" type="synonym">LOC106160071</name>
</gene>
<dbReference type="OMA" id="HRVIYIA"/>
<dbReference type="PANTHER" id="PTHR21490:SF0">
    <property type="entry name" value="ENKURIN"/>
    <property type="match status" value="1"/>
</dbReference>
<comment type="subcellular location">
    <subcellularLocation>
        <location evidence="1">Cell projection</location>
        <location evidence="1">Cilium</location>
    </subcellularLocation>
    <subcellularLocation>
        <location evidence="2">Cytoplasm</location>
        <location evidence="2">Cytoskeleton</location>
    </subcellularLocation>
</comment>
<evidence type="ECO:0000256" key="5">
    <source>
        <dbReference type="ARBA" id="ARBA00023273"/>
    </source>
</evidence>
<feature type="coiled-coil region" evidence="6">
    <location>
        <begin position="232"/>
        <end position="259"/>
    </location>
</feature>
<dbReference type="GO" id="GO:0005516">
    <property type="term" value="F:calmodulin binding"/>
    <property type="evidence" value="ECO:0007669"/>
    <property type="project" value="TreeGrafter"/>
</dbReference>
<keyword evidence="9" id="KW-1185">Reference proteome</keyword>
<protein>
    <submittedName>
        <fullName evidence="10 11">Enkurin</fullName>
    </submittedName>
</protein>
<feature type="region of interest" description="Disordered" evidence="7">
    <location>
        <begin position="1"/>
        <end position="100"/>
    </location>
</feature>
<feature type="compositionally biased region" description="Basic and acidic residues" evidence="7">
    <location>
        <begin position="85"/>
        <end position="100"/>
    </location>
</feature>
<keyword evidence="3" id="KW-0963">Cytoplasm</keyword>
<evidence type="ECO:0000256" key="3">
    <source>
        <dbReference type="ARBA" id="ARBA00022490"/>
    </source>
</evidence>
<dbReference type="Proteomes" id="UP000085678">
    <property type="component" value="Unplaced"/>
</dbReference>
<accession>A0A1S3JI99</accession>
<dbReference type="InterPro" id="IPR027012">
    <property type="entry name" value="Enkurin_dom"/>
</dbReference>
<name>A0A1S3JI99_LINAN</name>
<keyword evidence="6" id="KW-0175">Coiled coil</keyword>
<feature type="compositionally biased region" description="Basic and acidic residues" evidence="7">
    <location>
        <begin position="31"/>
        <end position="41"/>
    </location>
</feature>
<feature type="compositionally biased region" description="Basic and acidic residues" evidence="7">
    <location>
        <begin position="66"/>
        <end position="76"/>
    </location>
</feature>
<evidence type="ECO:0000259" key="8">
    <source>
        <dbReference type="PROSITE" id="PS51665"/>
    </source>
</evidence>
<evidence type="ECO:0000256" key="1">
    <source>
        <dbReference type="ARBA" id="ARBA00004138"/>
    </source>
</evidence>
<proteinExistence type="predicted"/>
<evidence type="ECO:0000256" key="2">
    <source>
        <dbReference type="ARBA" id="ARBA00004245"/>
    </source>
</evidence>
<evidence type="ECO:0000256" key="6">
    <source>
        <dbReference type="SAM" id="Coils"/>
    </source>
</evidence>
<keyword evidence="4" id="KW-0206">Cytoskeleton</keyword>
<dbReference type="GO" id="GO:0001669">
    <property type="term" value="C:acrosomal vesicle"/>
    <property type="evidence" value="ECO:0007669"/>
    <property type="project" value="TreeGrafter"/>
</dbReference>
<dbReference type="GeneID" id="106160071"/>
<dbReference type="Pfam" id="PF13864">
    <property type="entry name" value="Enkurin"/>
    <property type="match status" value="1"/>
</dbReference>
<dbReference type="STRING" id="7574.A0A1S3JI99"/>
<dbReference type="KEGG" id="lak:106173491"/>
<evidence type="ECO:0000313" key="11">
    <source>
        <dbReference type="RefSeq" id="XP_013410088.1"/>
    </source>
</evidence>
<dbReference type="OrthoDB" id="2123594at2759"/>
<keyword evidence="5" id="KW-0966">Cell projection</keyword>
<dbReference type="GeneID" id="106173491"/>
<dbReference type="RefSeq" id="XP_013392035.1">
    <property type="nucleotide sequence ID" value="XM_013536581.1"/>
</dbReference>